<keyword evidence="8" id="KW-1185">Reference proteome</keyword>
<dbReference type="Proteomes" id="UP001383192">
    <property type="component" value="Unassembled WGS sequence"/>
</dbReference>
<evidence type="ECO:0000256" key="2">
    <source>
        <dbReference type="ARBA" id="ARBA00022692"/>
    </source>
</evidence>
<feature type="transmembrane region" description="Helical" evidence="5">
    <location>
        <begin position="76"/>
        <end position="96"/>
    </location>
</feature>
<feature type="transmembrane region" description="Helical" evidence="5">
    <location>
        <begin position="108"/>
        <end position="132"/>
    </location>
</feature>
<organism evidence="7 8">
    <name type="scientific">Paramarasmius palmivorus</name>
    <dbReference type="NCBI Taxonomy" id="297713"/>
    <lineage>
        <taxon>Eukaryota</taxon>
        <taxon>Fungi</taxon>
        <taxon>Dikarya</taxon>
        <taxon>Basidiomycota</taxon>
        <taxon>Agaricomycotina</taxon>
        <taxon>Agaricomycetes</taxon>
        <taxon>Agaricomycetidae</taxon>
        <taxon>Agaricales</taxon>
        <taxon>Marasmiineae</taxon>
        <taxon>Marasmiaceae</taxon>
        <taxon>Paramarasmius</taxon>
    </lineage>
</organism>
<keyword evidence="2 5" id="KW-0812">Transmembrane</keyword>
<dbReference type="GO" id="GO:0035838">
    <property type="term" value="C:growing cell tip"/>
    <property type="evidence" value="ECO:0007669"/>
    <property type="project" value="TreeGrafter"/>
</dbReference>
<keyword evidence="4 5" id="KW-0472">Membrane</keyword>
<dbReference type="PANTHER" id="PTHR28013">
    <property type="entry name" value="PROTEIN DCV1-RELATED"/>
    <property type="match status" value="1"/>
</dbReference>
<sequence length="215" mass="22926">MSFIPGLFFCFAATVLLVFVSVSSPTWESISFLDVGREASALHFGVFGYTGTQVNIGYEFPGLDEPQILDDFTKALILHPIAAGLSAIALLFGICGTRSGTSGRGSSAMLALFSALADLATLAAFAIDISIFTIARNRYQDRGISAQWGNAIWITLAAVVANLLGFCTGVCGVCTGNGRRQPRDVQYETRDVNAGAPKSRIQRWFATRGRTGDAV</sequence>
<protein>
    <recommendedName>
        <fullName evidence="9">Pali-domain-containing protein</fullName>
    </recommendedName>
</protein>
<dbReference type="PANTHER" id="PTHR28013:SF3">
    <property type="entry name" value="PROTEIN DCV1-RELATED"/>
    <property type="match status" value="1"/>
</dbReference>
<evidence type="ECO:0000313" key="8">
    <source>
        <dbReference type="Proteomes" id="UP001383192"/>
    </source>
</evidence>
<evidence type="ECO:0000256" key="6">
    <source>
        <dbReference type="SAM" id="SignalP"/>
    </source>
</evidence>
<evidence type="ECO:0000256" key="1">
    <source>
        <dbReference type="ARBA" id="ARBA00004141"/>
    </source>
</evidence>
<comment type="caution">
    <text evidence="7">The sequence shown here is derived from an EMBL/GenBank/DDBJ whole genome shotgun (WGS) entry which is preliminary data.</text>
</comment>
<keyword evidence="6" id="KW-0732">Signal</keyword>
<dbReference type="InterPro" id="IPR009571">
    <property type="entry name" value="SUR7/Rim9-like_fungi"/>
</dbReference>
<comment type="subcellular location">
    <subcellularLocation>
        <location evidence="1">Membrane</location>
        <topology evidence="1">Multi-pass membrane protein</topology>
    </subcellularLocation>
</comment>
<dbReference type="AlphaFoldDB" id="A0AAW0D0T1"/>
<feature type="chain" id="PRO_5043732155" description="Pali-domain-containing protein" evidence="6">
    <location>
        <begin position="26"/>
        <end position="215"/>
    </location>
</feature>
<evidence type="ECO:0008006" key="9">
    <source>
        <dbReference type="Google" id="ProtNLM"/>
    </source>
</evidence>
<dbReference type="InterPro" id="IPR051380">
    <property type="entry name" value="pH-response_reg_palI/RIM9"/>
</dbReference>
<evidence type="ECO:0000256" key="5">
    <source>
        <dbReference type="SAM" id="Phobius"/>
    </source>
</evidence>
<accession>A0AAW0D0T1</accession>
<feature type="signal peptide" evidence="6">
    <location>
        <begin position="1"/>
        <end position="25"/>
    </location>
</feature>
<proteinExistence type="predicted"/>
<reference evidence="7 8" key="1">
    <citation type="submission" date="2024-01" db="EMBL/GenBank/DDBJ databases">
        <title>A draft genome for a cacao thread blight-causing isolate of Paramarasmius palmivorus.</title>
        <authorList>
            <person name="Baruah I.K."/>
            <person name="Bukari Y."/>
            <person name="Amoako-Attah I."/>
            <person name="Meinhardt L.W."/>
            <person name="Bailey B.A."/>
            <person name="Cohen S.P."/>
        </authorList>
    </citation>
    <scope>NUCLEOTIDE SEQUENCE [LARGE SCALE GENOMIC DNA]</scope>
    <source>
        <strain evidence="7 8">GH-12</strain>
    </source>
</reference>
<evidence type="ECO:0000256" key="4">
    <source>
        <dbReference type="ARBA" id="ARBA00023136"/>
    </source>
</evidence>
<gene>
    <name evidence="7" type="ORF">VNI00_008397</name>
</gene>
<keyword evidence="3 5" id="KW-1133">Transmembrane helix</keyword>
<name>A0AAW0D0T1_9AGAR</name>
<dbReference type="Pfam" id="PF06687">
    <property type="entry name" value="SUR7"/>
    <property type="match status" value="1"/>
</dbReference>
<feature type="transmembrane region" description="Helical" evidence="5">
    <location>
        <begin position="152"/>
        <end position="174"/>
    </location>
</feature>
<evidence type="ECO:0000256" key="3">
    <source>
        <dbReference type="ARBA" id="ARBA00022989"/>
    </source>
</evidence>
<dbReference type="GO" id="GO:0005886">
    <property type="term" value="C:plasma membrane"/>
    <property type="evidence" value="ECO:0007669"/>
    <property type="project" value="InterPro"/>
</dbReference>
<dbReference type="GO" id="GO:0032153">
    <property type="term" value="C:cell division site"/>
    <property type="evidence" value="ECO:0007669"/>
    <property type="project" value="TreeGrafter"/>
</dbReference>
<dbReference type="EMBL" id="JAYKXP010000028">
    <property type="protein sequence ID" value="KAK7043785.1"/>
    <property type="molecule type" value="Genomic_DNA"/>
</dbReference>
<evidence type="ECO:0000313" key="7">
    <source>
        <dbReference type="EMBL" id="KAK7043785.1"/>
    </source>
</evidence>